<protein>
    <submittedName>
        <fullName evidence="4">Fumarylacetoacetate (FAA) hydrolase</fullName>
    </submittedName>
</protein>
<dbReference type="HOGENOM" id="CLU_028458_4_2_4"/>
<dbReference type="InterPro" id="IPR011234">
    <property type="entry name" value="Fumarylacetoacetase-like_C"/>
</dbReference>
<dbReference type="Gene3D" id="2.30.30.370">
    <property type="entry name" value="FAH"/>
    <property type="match status" value="1"/>
</dbReference>
<proteinExistence type="predicted"/>
<dbReference type="OrthoDB" id="9805307at2"/>
<dbReference type="AlphaFoldDB" id="W0SGK8"/>
<dbReference type="Proteomes" id="UP000031637">
    <property type="component" value="Chromosome"/>
</dbReference>
<sequence>MALWLRFEAAGAEHFGTLDGDTVTAWRGDMFDHPQQTAQRFALAEVRLLTPCKPGKMLGLWNNFHERAAKEGLQRPAHPLYFLKAGTCFAAHGETIRRPAGYGGMVVFEAELGIVIGRRASAIAPADAPAAIFGYTCVNDVTARDLMRLDPAFVHWTRAKSFDSFGPFGPVIATDIDPAALRVRAIVSGEERQDYPVSDMFFSPAEIVSRISHDMTLEAGDIIACGTSVGAGELREGDTVEVAIDGVGRLVNRFA</sequence>
<dbReference type="Pfam" id="PF01557">
    <property type="entry name" value="FAA_hydrolase"/>
    <property type="match status" value="1"/>
</dbReference>
<feature type="domain" description="Rv2993c-like N-terminal" evidence="3">
    <location>
        <begin position="4"/>
        <end position="51"/>
    </location>
</feature>
<dbReference type="InterPro" id="IPR018833">
    <property type="entry name" value="Rv2993c-like_N"/>
</dbReference>
<dbReference type="SUPFAM" id="SSF56529">
    <property type="entry name" value="FAH"/>
    <property type="match status" value="1"/>
</dbReference>
<dbReference type="GO" id="GO:0046872">
    <property type="term" value="F:metal ion binding"/>
    <property type="evidence" value="ECO:0007669"/>
    <property type="project" value="UniProtKB-KW"/>
</dbReference>
<gene>
    <name evidence="4" type="ORF">SUTH_01022</name>
</gene>
<evidence type="ECO:0000256" key="1">
    <source>
        <dbReference type="ARBA" id="ARBA00022723"/>
    </source>
</evidence>
<dbReference type="RefSeq" id="WP_041097575.1">
    <property type="nucleotide sequence ID" value="NZ_AP012547.1"/>
</dbReference>
<keyword evidence="1" id="KW-0479">Metal-binding</keyword>
<accession>W0SGK8</accession>
<keyword evidence="5" id="KW-1185">Reference proteome</keyword>
<dbReference type="STRING" id="1223802.SUTH_01022"/>
<dbReference type="EMBL" id="AP012547">
    <property type="protein sequence ID" value="BAO28828.1"/>
    <property type="molecule type" value="Genomic_DNA"/>
</dbReference>
<dbReference type="GO" id="GO:0018773">
    <property type="term" value="F:acetylpyruvate hydrolase activity"/>
    <property type="evidence" value="ECO:0007669"/>
    <property type="project" value="TreeGrafter"/>
</dbReference>
<dbReference type="Pfam" id="PF10370">
    <property type="entry name" value="Rv2993c-like_N"/>
    <property type="match status" value="1"/>
</dbReference>
<dbReference type="PANTHER" id="PTHR11820">
    <property type="entry name" value="ACYLPYRUVASE"/>
    <property type="match status" value="1"/>
</dbReference>
<evidence type="ECO:0000259" key="2">
    <source>
        <dbReference type="Pfam" id="PF01557"/>
    </source>
</evidence>
<organism evidence="4 5">
    <name type="scientific">Sulfuritalea hydrogenivorans sk43H</name>
    <dbReference type="NCBI Taxonomy" id="1223802"/>
    <lineage>
        <taxon>Bacteria</taxon>
        <taxon>Pseudomonadati</taxon>
        <taxon>Pseudomonadota</taxon>
        <taxon>Betaproteobacteria</taxon>
        <taxon>Nitrosomonadales</taxon>
        <taxon>Sterolibacteriaceae</taxon>
        <taxon>Sulfuritalea</taxon>
    </lineage>
</organism>
<dbReference type="KEGG" id="shd:SUTH_01022"/>
<dbReference type="Gene3D" id="3.90.850.10">
    <property type="entry name" value="Fumarylacetoacetase-like, C-terminal domain"/>
    <property type="match status" value="1"/>
</dbReference>
<reference evidence="4 5" key="1">
    <citation type="journal article" date="2014" name="Syst. Appl. Microbiol.">
        <title>Complete genomes of freshwater sulfur oxidizers Sulfuricella denitrificans skB26 and Sulfuritalea hydrogenivorans sk43H: genetic insights into the sulfur oxidation pathway of betaproteobacteria.</title>
        <authorList>
            <person name="Watanabe T."/>
            <person name="Kojima H."/>
            <person name="Fukui M."/>
        </authorList>
    </citation>
    <scope>NUCLEOTIDE SEQUENCE [LARGE SCALE GENOMIC DNA]</scope>
    <source>
        <strain evidence="4">DSM22779</strain>
    </source>
</reference>
<name>W0SGK8_9PROT</name>
<keyword evidence="4" id="KW-0378">Hydrolase</keyword>
<dbReference type="InterPro" id="IPR036663">
    <property type="entry name" value="Fumarylacetoacetase_C_sf"/>
</dbReference>
<evidence type="ECO:0000313" key="4">
    <source>
        <dbReference type="EMBL" id="BAO28828.1"/>
    </source>
</evidence>
<dbReference type="PANTHER" id="PTHR11820:SF7">
    <property type="entry name" value="ACYLPYRUVASE FAHD1, MITOCHONDRIAL"/>
    <property type="match status" value="1"/>
</dbReference>
<evidence type="ECO:0000259" key="3">
    <source>
        <dbReference type="Pfam" id="PF10370"/>
    </source>
</evidence>
<feature type="domain" description="Fumarylacetoacetase-like C-terminal" evidence="2">
    <location>
        <begin position="59"/>
        <end position="254"/>
    </location>
</feature>
<evidence type="ECO:0000313" key="5">
    <source>
        <dbReference type="Proteomes" id="UP000031637"/>
    </source>
</evidence>